<organism evidence="2 3">
    <name type="scientific">Rhizobium sullae</name>
    <name type="common">Rhizobium hedysari</name>
    <dbReference type="NCBI Taxonomy" id="50338"/>
    <lineage>
        <taxon>Bacteria</taxon>
        <taxon>Pseudomonadati</taxon>
        <taxon>Pseudomonadota</taxon>
        <taxon>Alphaproteobacteria</taxon>
        <taxon>Hyphomicrobiales</taxon>
        <taxon>Rhizobiaceae</taxon>
        <taxon>Rhizobium/Agrobacterium group</taxon>
        <taxon>Rhizobium</taxon>
    </lineage>
</organism>
<evidence type="ECO:0000256" key="1">
    <source>
        <dbReference type="SAM" id="MobiDB-lite"/>
    </source>
</evidence>
<protein>
    <submittedName>
        <fullName evidence="2">Uncharacterized protein</fullName>
    </submittedName>
</protein>
<keyword evidence="2" id="KW-0614">Plasmid</keyword>
<dbReference type="EMBL" id="CP104144">
    <property type="protein sequence ID" value="UWU18455.1"/>
    <property type="molecule type" value="Genomic_DNA"/>
</dbReference>
<evidence type="ECO:0000313" key="2">
    <source>
        <dbReference type="EMBL" id="UWU18455.1"/>
    </source>
</evidence>
<evidence type="ECO:0000313" key="3">
    <source>
        <dbReference type="Proteomes" id="UP001060123"/>
    </source>
</evidence>
<gene>
    <name evidence="2" type="ORF">N2599_24790</name>
</gene>
<feature type="region of interest" description="Disordered" evidence="1">
    <location>
        <begin position="58"/>
        <end position="77"/>
    </location>
</feature>
<dbReference type="Proteomes" id="UP001060123">
    <property type="component" value="Plasmid pWSM1592_1"/>
</dbReference>
<keyword evidence="3" id="KW-1185">Reference proteome</keyword>
<accession>A0ABY5XV00</accession>
<proteinExistence type="predicted"/>
<sequence length="77" mass="8300">MTNPVGIAEAAAFHDARESEDAVQMTLAAIRMAFATAVHAHEALSGFTYEPFWRNEDGDSGDCRGFRPTPFAPGQEG</sequence>
<geneLocation type="plasmid" evidence="2 3">
    <name>pWSM1592_1</name>
</geneLocation>
<reference evidence="2" key="1">
    <citation type="submission" date="2022-09" db="EMBL/GenBank/DDBJ databases">
        <title>Australian commercial rhizobial inoculants.</title>
        <authorList>
            <person name="Kohlmeier M.G."/>
            <person name="O'Hara G.W."/>
            <person name="Colombi E."/>
            <person name="Ramsay J.P."/>
            <person name="Terpolilli J."/>
        </authorList>
    </citation>
    <scope>NUCLEOTIDE SEQUENCE</scope>
    <source>
        <strain evidence="2">WSM1592</strain>
        <plasmid evidence="2">pWSM1592_1</plasmid>
    </source>
</reference>
<name>A0ABY5XV00_RHISU</name>
<dbReference type="RefSeq" id="WP_244914995.1">
    <property type="nucleotide sequence ID" value="NZ_CP104144.1"/>
</dbReference>